<accession>A0ABW0HU36</accession>
<evidence type="ECO:0000313" key="1">
    <source>
        <dbReference type="EMBL" id="MFC5403790.1"/>
    </source>
</evidence>
<organism evidence="1 2">
    <name type="scientific">Cohnella soli</name>
    <dbReference type="NCBI Taxonomy" id="425005"/>
    <lineage>
        <taxon>Bacteria</taxon>
        <taxon>Bacillati</taxon>
        <taxon>Bacillota</taxon>
        <taxon>Bacilli</taxon>
        <taxon>Bacillales</taxon>
        <taxon>Paenibacillaceae</taxon>
        <taxon>Cohnella</taxon>
    </lineage>
</organism>
<dbReference type="Proteomes" id="UP001596113">
    <property type="component" value="Unassembled WGS sequence"/>
</dbReference>
<name>A0ABW0HU36_9BACL</name>
<reference evidence="2" key="1">
    <citation type="journal article" date="2019" name="Int. J. Syst. Evol. Microbiol.">
        <title>The Global Catalogue of Microorganisms (GCM) 10K type strain sequencing project: providing services to taxonomists for standard genome sequencing and annotation.</title>
        <authorList>
            <consortium name="The Broad Institute Genomics Platform"/>
            <consortium name="The Broad Institute Genome Sequencing Center for Infectious Disease"/>
            <person name="Wu L."/>
            <person name="Ma J."/>
        </authorList>
    </citation>
    <scope>NUCLEOTIDE SEQUENCE [LARGE SCALE GENOMIC DNA]</scope>
    <source>
        <strain evidence="2">CGMCC 1.18575</strain>
    </source>
</reference>
<comment type="caution">
    <text evidence="1">The sequence shown here is derived from an EMBL/GenBank/DDBJ whole genome shotgun (WGS) entry which is preliminary data.</text>
</comment>
<dbReference type="RefSeq" id="WP_378133491.1">
    <property type="nucleotide sequence ID" value="NZ_JBHSMI010000025.1"/>
</dbReference>
<gene>
    <name evidence="1" type="ORF">ACFPOF_13680</name>
</gene>
<keyword evidence="2" id="KW-1185">Reference proteome</keyword>
<evidence type="ECO:0000313" key="2">
    <source>
        <dbReference type="Proteomes" id="UP001596113"/>
    </source>
</evidence>
<proteinExistence type="predicted"/>
<sequence>MKFNEIGEESWPNLQTYLDTCFIPLSGLTGEESPWEATEKIARTGDWLAPLEQAFRGRTVTMPAFHYNGNGEASRTGDINELIQNWRRLGFRYIVIISGQPLRMDETLEADLIVQPASDDELPEADVIGKLVTELWRNPSAAPRSVV</sequence>
<dbReference type="EMBL" id="JBHSMI010000025">
    <property type="protein sequence ID" value="MFC5403790.1"/>
    <property type="molecule type" value="Genomic_DNA"/>
</dbReference>
<dbReference type="Pfam" id="PF10673">
    <property type="entry name" value="DUF2487"/>
    <property type="match status" value="1"/>
</dbReference>
<dbReference type="InterPro" id="IPR019615">
    <property type="entry name" value="DUF2487"/>
</dbReference>
<protein>
    <submittedName>
        <fullName evidence="1">DUF2487 family protein</fullName>
    </submittedName>
</protein>